<dbReference type="RefSeq" id="WP_354152331.1">
    <property type="nucleotide sequence ID" value="NZ_JBEPMN010000012.1"/>
</dbReference>
<comment type="caution">
    <text evidence="2">The sequence shown here is derived from an EMBL/GenBank/DDBJ whole genome shotgun (WGS) entry which is preliminary data.</text>
</comment>
<dbReference type="Proteomes" id="UP001549143">
    <property type="component" value="Unassembled WGS sequence"/>
</dbReference>
<organism evidence="2 3">
    <name type="scientific">Aquamicrobium ahrensii</name>
    <dbReference type="NCBI Taxonomy" id="469551"/>
    <lineage>
        <taxon>Bacteria</taxon>
        <taxon>Pseudomonadati</taxon>
        <taxon>Pseudomonadota</taxon>
        <taxon>Alphaproteobacteria</taxon>
        <taxon>Hyphomicrobiales</taxon>
        <taxon>Phyllobacteriaceae</taxon>
        <taxon>Aquamicrobium</taxon>
    </lineage>
</organism>
<reference evidence="2 3" key="1">
    <citation type="submission" date="2024-06" db="EMBL/GenBank/DDBJ databases">
        <title>Genomic Encyclopedia of Type Strains, Phase IV (KMG-IV): sequencing the most valuable type-strain genomes for metagenomic binning, comparative biology and taxonomic classification.</title>
        <authorList>
            <person name="Goeker M."/>
        </authorList>
    </citation>
    <scope>NUCLEOTIDE SEQUENCE [LARGE SCALE GENOMIC DNA]</scope>
    <source>
        <strain evidence="2 3">DSM 19730</strain>
    </source>
</reference>
<dbReference type="EMBL" id="JBEPMN010000012">
    <property type="protein sequence ID" value="MET3662478.1"/>
    <property type="molecule type" value="Genomic_DNA"/>
</dbReference>
<protein>
    <submittedName>
        <fullName evidence="2">Uncharacterized protein</fullName>
    </submittedName>
</protein>
<evidence type="ECO:0000313" key="3">
    <source>
        <dbReference type="Proteomes" id="UP001549143"/>
    </source>
</evidence>
<gene>
    <name evidence="2" type="ORF">ABID44_002816</name>
</gene>
<evidence type="ECO:0000313" key="2">
    <source>
        <dbReference type="EMBL" id="MET3662478.1"/>
    </source>
</evidence>
<keyword evidence="3" id="KW-1185">Reference proteome</keyword>
<accession>A0ABV2KR26</accession>
<name>A0ABV2KR26_9HYPH</name>
<feature type="region of interest" description="Disordered" evidence="1">
    <location>
        <begin position="91"/>
        <end position="111"/>
    </location>
</feature>
<proteinExistence type="predicted"/>
<evidence type="ECO:0000256" key="1">
    <source>
        <dbReference type="SAM" id="MobiDB-lite"/>
    </source>
</evidence>
<sequence length="140" mass="16021">MSDPELLTTIWIMHTTDGWYPIQPSDRCEAEDHGRLNPHVVRIEDTDGNVLWARKGTPQWLPCDVGTVFPPRDEWDIAAYPADEVVAGYRDHRADDSAPGPNHSPGYRWGWANKRKDVTGEPDGFEPLRDAFIKISRRRN</sequence>